<sequence length="677" mass="73462">MADALGDLLGLGADGADPMHLTYLSQLAEQTTDSLKSTESSQLTHSSQSLLLSLQSLSKKSHKSVVTSAASHALLRKTIPTLARSTTDLSQAVPKLDSQAESFSTVFSKLSENSALTRRKEALKLLANSERLVDVMELPPLLSSAVATPPVNYSSALDLYDHIRRLASLYPSSPLVNSVMGDADIAIHHMTADLVSALKAPNLKLAAALRTVGWMKRVIPALISDARPEDSLPALFLVCRVATLITLLEALEPLRALANEEWSRKNQAAQTWSGGQQTERYLKRFIEIFREHSFSISSVFKNINSSLTSAEATADEALRPLPPALATLPLHLVELLLDTKAWCRLRILRHDAHCMMASITETKPGASAHPARHFISGLSSGVASAIILQPLDLLKTRRQQSGSTTLSETFRALTQSSNIIFALWRGTVPSALRTGIGSALYFTSLNTIRQNAGRFGIGGQRTSLESRSSALPTMSNTANLISGAGARTFAAFLLMPLTVIKVRFESNIYSYSSLWAATKDIWKARGLRGYFAGFGATALRDAPYAGSYVLLYEMLKKQLGNFAIIAPNGGSTTDMTMATAVNAGSATLAGVVCSILSNPFDAVKTRIQLQPDQYLNIWLTVRKMVTEEGLRSLWGGLGLRMGRKVLSSVLAWTVYEELIRRAAARQGPRNKLNEVKL</sequence>
<gene>
    <name evidence="1" type="ORF">N3K66_006007</name>
</gene>
<proteinExistence type="predicted"/>
<evidence type="ECO:0000313" key="2">
    <source>
        <dbReference type="Proteomes" id="UP001163324"/>
    </source>
</evidence>
<protein>
    <submittedName>
        <fullName evidence="1">Uncharacterized protein</fullName>
    </submittedName>
</protein>
<comment type="caution">
    <text evidence="1">The sequence shown here is derived from an EMBL/GenBank/DDBJ whole genome shotgun (WGS) entry which is preliminary data.</text>
</comment>
<evidence type="ECO:0000313" key="1">
    <source>
        <dbReference type="EMBL" id="KAI9899546.1"/>
    </source>
</evidence>
<organism evidence="1 2">
    <name type="scientific">Trichothecium roseum</name>
    <dbReference type="NCBI Taxonomy" id="47278"/>
    <lineage>
        <taxon>Eukaryota</taxon>
        <taxon>Fungi</taxon>
        <taxon>Dikarya</taxon>
        <taxon>Ascomycota</taxon>
        <taxon>Pezizomycotina</taxon>
        <taxon>Sordariomycetes</taxon>
        <taxon>Hypocreomycetidae</taxon>
        <taxon>Hypocreales</taxon>
        <taxon>Hypocreales incertae sedis</taxon>
        <taxon>Trichothecium</taxon>
    </lineage>
</organism>
<dbReference type="Proteomes" id="UP001163324">
    <property type="component" value="Chromosome 5"/>
</dbReference>
<name>A0ACC0V009_9HYPO</name>
<dbReference type="EMBL" id="CM047944">
    <property type="protein sequence ID" value="KAI9899546.1"/>
    <property type="molecule type" value="Genomic_DNA"/>
</dbReference>
<accession>A0ACC0V009</accession>
<reference evidence="1" key="1">
    <citation type="submission" date="2022-10" db="EMBL/GenBank/DDBJ databases">
        <title>Complete Genome of Trichothecium roseum strain YXFP-22015, a Plant Pathogen Isolated from Citrus.</title>
        <authorList>
            <person name="Wang Y."/>
            <person name="Zhu L."/>
        </authorList>
    </citation>
    <scope>NUCLEOTIDE SEQUENCE</scope>
    <source>
        <strain evidence="1">YXFP-22015</strain>
    </source>
</reference>
<keyword evidence="2" id="KW-1185">Reference proteome</keyword>